<keyword evidence="1" id="KW-0175">Coiled coil</keyword>
<evidence type="ECO:0000313" key="3">
    <source>
        <dbReference type="Proteomes" id="UP000236642"/>
    </source>
</evidence>
<dbReference type="EMBL" id="BEHY01000015">
    <property type="protein sequence ID" value="GBD08696.1"/>
    <property type="molecule type" value="Genomic_DNA"/>
</dbReference>
<accession>A0A2H5Y5H4</accession>
<feature type="coiled-coil region" evidence="1">
    <location>
        <begin position="2"/>
        <end position="36"/>
    </location>
</feature>
<comment type="caution">
    <text evidence="2">The sequence shown here is derived from an EMBL/GenBank/DDBJ whole genome shotgun (WGS) entry which is preliminary data.</text>
</comment>
<dbReference type="AlphaFoldDB" id="A0A2H5Y5H4"/>
<name>A0A2H5Y5H4_9CHLR</name>
<evidence type="ECO:0000313" key="2">
    <source>
        <dbReference type="EMBL" id="GBD08696.1"/>
    </source>
</evidence>
<reference evidence="3" key="1">
    <citation type="submission" date="2017-09" db="EMBL/GenBank/DDBJ databases">
        <title>Metaegenomics of thermophilic ammonia-oxidizing enrichment culture.</title>
        <authorList>
            <person name="Kato S."/>
            <person name="Suzuki K."/>
        </authorList>
    </citation>
    <scope>NUCLEOTIDE SEQUENCE [LARGE SCALE GENOMIC DNA]</scope>
</reference>
<evidence type="ECO:0000256" key="1">
    <source>
        <dbReference type="SAM" id="Coils"/>
    </source>
</evidence>
<dbReference type="Proteomes" id="UP000236642">
    <property type="component" value="Unassembled WGS sequence"/>
</dbReference>
<evidence type="ECO:0008006" key="4">
    <source>
        <dbReference type="Google" id="ProtNLM"/>
    </source>
</evidence>
<proteinExistence type="predicted"/>
<protein>
    <recommendedName>
        <fullName evidence="4">HTH HARE-type domain-containing protein</fullName>
    </recommendedName>
</protein>
<organism evidence="2 3">
    <name type="scientific">Candidatus Thermoflexus japonica</name>
    <dbReference type="NCBI Taxonomy" id="2035417"/>
    <lineage>
        <taxon>Bacteria</taxon>
        <taxon>Bacillati</taxon>
        <taxon>Chloroflexota</taxon>
        <taxon>Thermoflexia</taxon>
        <taxon>Thermoflexales</taxon>
        <taxon>Thermoflexaceae</taxon>
        <taxon>Thermoflexus</taxon>
    </lineage>
</organism>
<sequence>MKEILESRISLLRSQLADVEQRREYIQAQLRLLEDIAELIEKYPALGEGLIGLFRQTTMPRRRRTRELVNTLVEVLKGAPQGMELEEIRRALLDRGLQVPGKDPQMQRARLTLIFRKNQDLFQRVRRGVYRLKV</sequence>
<gene>
    <name evidence="2" type="ORF">HRbin22_00937</name>
</gene>